<sequence>MSEHIKDSIGVPPSGARGSIQEAIKKNILILDGAMGTMLQRYNFSEEDFRGERFKDFPHSLKGNNDLLSITQPQAIRAVHAAYFEAGADIVETNTFSSTTIGMADYHLEDFVYELNYESARIAREVADEFTAKNPEKPRFVAGSIGPTNRTASMSPDVNDPGYRAVTFDDLRIAYKQQVEALIDGGSDLLLVETIFDTLNAKAALFAIEEVKDERDIDIPIMVSGTITDASGRTLSGQTVEAFLVSVSHIPLLSVGFNCALGADLLKPYLQTLAQNTSFNVSAHPNAGLPNAFGEYDETPEQMQAFIKEYLDDNLVNIIGGCCGTTPEHIKLIADIAKEYKPRVSTATM</sequence>
<dbReference type="SUPFAM" id="SSF82282">
    <property type="entry name" value="Homocysteine S-methyltransferase"/>
    <property type="match status" value="1"/>
</dbReference>
<evidence type="ECO:0000256" key="6">
    <source>
        <dbReference type="ARBA" id="ARBA00023285"/>
    </source>
</evidence>
<dbReference type="Proteomes" id="UP001600039">
    <property type="component" value="Unassembled WGS sequence"/>
</dbReference>
<keyword evidence="3 7" id="KW-0808">Transferase</keyword>
<protein>
    <submittedName>
        <fullName evidence="10">Homocysteine S-methyltransferase family protein</fullName>
    </submittedName>
</protein>
<feature type="domain" description="Hcy-binding" evidence="9">
    <location>
        <begin position="17"/>
        <end position="337"/>
    </location>
</feature>
<feature type="region of interest" description="Disordered" evidence="8">
    <location>
        <begin position="138"/>
        <end position="157"/>
    </location>
</feature>
<evidence type="ECO:0000256" key="2">
    <source>
        <dbReference type="ARBA" id="ARBA00022603"/>
    </source>
</evidence>
<dbReference type="PANTHER" id="PTHR45833">
    <property type="entry name" value="METHIONINE SYNTHASE"/>
    <property type="match status" value="1"/>
</dbReference>
<dbReference type="InterPro" id="IPR050554">
    <property type="entry name" value="Met_Synthase/Corrinoid"/>
</dbReference>
<evidence type="ECO:0000256" key="7">
    <source>
        <dbReference type="PROSITE-ProRule" id="PRU00333"/>
    </source>
</evidence>
<proteinExistence type="inferred from homology"/>
<keyword evidence="7" id="KW-0862">Zinc</keyword>
<comment type="cofactor">
    <cofactor evidence="7">
        <name>Zn(2+)</name>
        <dbReference type="ChEBI" id="CHEBI:29105"/>
    </cofactor>
</comment>
<dbReference type="PROSITE" id="PS50970">
    <property type="entry name" value="HCY"/>
    <property type="match status" value="1"/>
</dbReference>
<evidence type="ECO:0000313" key="10">
    <source>
        <dbReference type="EMBL" id="MFE3847354.1"/>
    </source>
</evidence>
<feature type="compositionally biased region" description="Polar residues" evidence="8">
    <location>
        <begin position="146"/>
        <end position="156"/>
    </location>
</feature>
<keyword evidence="4" id="KW-0949">S-adenosyl-L-methionine</keyword>
<feature type="binding site" evidence="7">
    <location>
        <position position="259"/>
    </location>
    <ligand>
        <name>Zn(2+)</name>
        <dbReference type="ChEBI" id="CHEBI:29105"/>
    </ligand>
</feature>
<evidence type="ECO:0000313" key="11">
    <source>
        <dbReference type="Proteomes" id="UP001600039"/>
    </source>
</evidence>
<organism evidence="10 11">
    <name type="scientific">Flavobacterium fructosi</name>
    <dbReference type="NCBI Taxonomy" id="3230416"/>
    <lineage>
        <taxon>Bacteria</taxon>
        <taxon>Pseudomonadati</taxon>
        <taxon>Bacteroidota</taxon>
        <taxon>Flavobacteriia</taxon>
        <taxon>Flavobacteriales</taxon>
        <taxon>Flavobacteriaceae</taxon>
        <taxon>Flavobacterium</taxon>
    </lineage>
</organism>
<dbReference type="EMBL" id="JBHZQA010000002">
    <property type="protein sequence ID" value="MFE3847354.1"/>
    <property type="molecule type" value="Genomic_DNA"/>
</dbReference>
<evidence type="ECO:0000259" key="9">
    <source>
        <dbReference type="PROSITE" id="PS50970"/>
    </source>
</evidence>
<dbReference type="InterPro" id="IPR036589">
    <property type="entry name" value="HCY_dom_sf"/>
</dbReference>
<feature type="binding site" evidence="7">
    <location>
        <position position="323"/>
    </location>
    <ligand>
        <name>Zn(2+)</name>
        <dbReference type="ChEBI" id="CHEBI:29105"/>
    </ligand>
</feature>
<accession>A0ABW6HK13</accession>
<evidence type="ECO:0000256" key="1">
    <source>
        <dbReference type="ARBA" id="ARBA00010398"/>
    </source>
</evidence>
<feature type="binding site" evidence="7">
    <location>
        <position position="322"/>
    </location>
    <ligand>
        <name>Zn(2+)</name>
        <dbReference type="ChEBI" id="CHEBI:29105"/>
    </ligand>
</feature>
<evidence type="ECO:0000256" key="5">
    <source>
        <dbReference type="ARBA" id="ARBA00022723"/>
    </source>
</evidence>
<keyword evidence="2 7" id="KW-0489">Methyltransferase</keyword>
<comment type="caution">
    <text evidence="10">The sequence shown here is derived from an EMBL/GenBank/DDBJ whole genome shotgun (WGS) entry which is preliminary data.</text>
</comment>
<evidence type="ECO:0000256" key="4">
    <source>
        <dbReference type="ARBA" id="ARBA00022691"/>
    </source>
</evidence>
<keyword evidence="6" id="KW-0170">Cobalt</keyword>
<dbReference type="Pfam" id="PF02574">
    <property type="entry name" value="S-methyl_trans"/>
    <property type="match status" value="1"/>
</dbReference>
<name>A0ABW6HK13_9FLAO</name>
<dbReference type="PANTHER" id="PTHR45833:SF1">
    <property type="entry name" value="METHIONINE SYNTHASE"/>
    <property type="match status" value="1"/>
</dbReference>
<comment type="similarity">
    <text evidence="1">Belongs to the vitamin-B12 dependent methionine synthase family.</text>
</comment>
<dbReference type="Gene3D" id="3.20.20.330">
    <property type="entry name" value="Homocysteine-binding-like domain"/>
    <property type="match status" value="1"/>
</dbReference>
<gene>
    <name evidence="10" type="ORF">ACFX5D_05160</name>
</gene>
<keyword evidence="5 7" id="KW-0479">Metal-binding</keyword>
<reference evidence="10 11" key="1">
    <citation type="submission" date="2024-06" db="EMBL/GenBank/DDBJ databases">
        <title>Flavobacterium spp. isolated from glacier.</title>
        <authorList>
            <person name="Han D."/>
        </authorList>
    </citation>
    <scope>NUCLEOTIDE SEQUENCE [LARGE SCALE GENOMIC DNA]</scope>
    <source>
        <strain evidence="10 11">LB3P45</strain>
    </source>
</reference>
<dbReference type="InterPro" id="IPR003726">
    <property type="entry name" value="HCY_dom"/>
</dbReference>
<evidence type="ECO:0000256" key="3">
    <source>
        <dbReference type="ARBA" id="ARBA00022679"/>
    </source>
</evidence>
<dbReference type="RefSeq" id="WP_379857175.1">
    <property type="nucleotide sequence ID" value="NZ_JBHZQA010000002.1"/>
</dbReference>
<keyword evidence="11" id="KW-1185">Reference proteome</keyword>
<evidence type="ECO:0000256" key="8">
    <source>
        <dbReference type="SAM" id="MobiDB-lite"/>
    </source>
</evidence>